<protein>
    <submittedName>
        <fullName evidence="3">RNA-directed DNA polymerase, eukaryota, reverse transcriptase zinc-binding domain protein</fullName>
    </submittedName>
</protein>
<name>A0A699HH35_TANCI</name>
<reference evidence="3" key="1">
    <citation type="journal article" date="2019" name="Sci. Rep.">
        <title>Draft genome of Tanacetum cinerariifolium, the natural source of mosquito coil.</title>
        <authorList>
            <person name="Yamashiro T."/>
            <person name="Shiraishi A."/>
            <person name="Satake H."/>
            <person name="Nakayama K."/>
        </authorList>
    </citation>
    <scope>NUCLEOTIDE SEQUENCE</scope>
</reference>
<organism evidence="3">
    <name type="scientific">Tanacetum cinerariifolium</name>
    <name type="common">Dalmatian daisy</name>
    <name type="synonym">Chrysanthemum cinerariifolium</name>
    <dbReference type="NCBI Taxonomy" id="118510"/>
    <lineage>
        <taxon>Eukaryota</taxon>
        <taxon>Viridiplantae</taxon>
        <taxon>Streptophyta</taxon>
        <taxon>Embryophyta</taxon>
        <taxon>Tracheophyta</taxon>
        <taxon>Spermatophyta</taxon>
        <taxon>Magnoliopsida</taxon>
        <taxon>eudicotyledons</taxon>
        <taxon>Gunneridae</taxon>
        <taxon>Pentapetalae</taxon>
        <taxon>asterids</taxon>
        <taxon>campanulids</taxon>
        <taxon>Asterales</taxon>
        <taxon>Asteraceae</taxon>
        <taxon>Asteroideae</taxon>
        <taxon>Anthemideae</taxon>
        <taxon>Anthemidinae</taxon>
        <taxon>Tanacetum</taxon>
    </lineage>
</organism>
<dbReference type="CDD" id="cd01650">
    <property type="entry name" value="RT_nLTR_like"/>
    <property type="match status" value="1"/>
</dbReference>
<gene>
    <name evidence="3" type="ORF">Tci_385926</name>
</gene>
<dbReference type="AlphaFoldDB" id="A0A699HH35"/>
<feature type="region of interest" description="Disordered" evidence="1">
    <location>
        <begin position="55"/>
        <end position="75"/>
    </location>
</feature>
<comment type="caution">
    <text evidence="3">The sequence shown here is derived from an EMBL/GenBank/DDBJ whole genome shotgun (WGS) entry which is preliminary data.</text>
</comment>
<dbReference type="Pfam" id="PF00078">
    <property type="entry name" value="RVT_1"/>
    <property type="match status" value="1"/>
</dbReference>
<dbReference type="GO" id="GO:0003964">
    <property type="term" value="F:RNA-directed DNA polymerase activity"/>
    <property type="evidence" value="ECO:0007669"/>
    <property type="project" value="UniProtKB-KW"/>
</dbReference>
<feature type="compositionally biased region" description="Acidic residues" evidence="1">
    <location>
        <begin position="56"/>
        <end position="70"/>
    </location>
</feature>
<evidence type="ECO:0000259" key="2">
    <source>
        <dbReference type="Pfam" id="PF00078"/>
    </source>
</evidence>
<dbReference type="InterPro" id="IPR000477">
    <property type="entry name" value="RT_dom"/>
</dbReference>
<sequence>MFESRFLEDKQTKVSNESLKGKHLCEGVSKRTRWRKWWRWSGSDRQVSGWIPDFVKDEEEESDTEDEIRDEELHDENAEDPFNIYDLLNKKQDNSIEGYSSDNMKYPPRFTPTVATEFQSNAFKESEIEGGECLQNIHNEKVASENGEVVIMGDFNEVHKQPERYGSIFNAQGAEAFNSFISAAGLEEVEFDNNVTCEEIKRAVWDCGADKSPGPNGFTFRFYRRYWSFLEKDAEEAIYYFFQYGTFPKGGNSSFIFLIPKTYDAKMVKDFRPVTLIGSLYKIIAKILANRLVVVLGDIVNEVQSAFVATRQILDGSFILNELFHWCKKKKKRTMIFKVDFEKAYDSVRWDSLDDVLKFFGFGDSFIEASNKGDPLSLFLFILIMESLHILVQRVVDAYMFRGISMGPSLHLSYLFCADDAVFMGHWSDSNIDTIIQGGRLTLLKSVLGSIPIYHMSLFKVPMKVLQIMESIRYHFFNGVDHNGKKPIWVKWSKVLASKEKGEQLKNQGTNLIGFIHKKIGNGADTSFWEDVWRGEGALKTLYPRIYALETCKNVIVGVKMSYKNVGYPLCQIPRGGIEQVQFLQFLACMEGVDLVDMRDRWVWFLEGSREFFIASVRRLIDECWLPKGLMEGRGNSSLNEGDTRIVDLEKLCSIMQISRGVVSEVQQTTTSRVSLNPNVPVANVGYDKVASFAGNPVKALYGFEGNQGVSNLANPRIFQSTNNISSNNIMDRLT</sequence>
<dbReference type="PANTHER" id="PTHR46890">
    <property type="entry name" value="NON-LTR RETROLELEMENT REVERSE TRANSCRIPTASE-LIKE PROTEIN-RELATED"/>
    <property type="match status" value="1"/>
</dbReference>
<feature type="domain" description="Reverse transcriptase" evidence="2">
    <location>
        <begin position="263"/>
        <end position="388"/>
    </location>
</feature>
<proteinExistence type="predicted"/>
<evidence type="ECO:0000256" key="1">
    <source>
        <dbReference type="SAM" id="MobiDB-lite"/>
    </source>
</evidence>
<keyword evidence="3" id="KW-0548">Nucleotidyltransferase</keyword>
<dbReference type="PANTHER" id="PTHR46890:SF50">
    <property type="entry name" value="RNA-DIRECTED DNA POLYMERASE, EUKARYOTA, REVERSE TRANSCRIPTASE ZINC-BINDING DOMAIN PROTEIN-RELATED"/>
    <property type="match status" value="1"/>
</dbReference>
<keyword evidence="3" id="KW-0695">RNA-directed DNA polymerase</keyword>
<accession>A0A699HH35</accession>
<keyword evidence="3" id="KW-0808">Transferase</keyword>
<evidence type="ECO:0000313" key="3">
    <source>
        <dbReference type="EMBL" id="GEY13952.1"/>
    </source>
</evidence>
<dbReference type="InterPro" id="IPR052343">
    <property type="entry name" value="Retrotransposon-Effector_Assoc"/>
</dbReference>
<dbReference type="EMBL" id="BKCJ010154779">
    <property type="protein sequence ID" value="GEY13952.1"/>
    <property type="molecule type" value="Genomic_DNA"/>
</dbReference>